<dbReference type="PANTHER" id="PTHR13526">
    <property type="entry name" value="TRANSCRIPTION FACTOR SPT20 HOMOLOG"/>
    <property type="match status" value="1"/>
</dbReference>
<dbReference type="Gene3D" id="3.40.50.1010">
    <property type="entry name" value="5'-nuclease"/>
    <property type="match status" value="1"/>
</dbReference>
<dbReference type="InterPro" id="IPR021950">
    <property type="entry name" value="Spt20"/>
</dbReference>
<feature type="compositionally biased region" description="Low complexity" evidence="1">
    <location>
        <begin position="895"/>
        <end position="905"/>
    </location>
</feature>
<reference evidence="2 3" key="1">
    <citation type="journal article" date="2014" name="Mol. Plant">
        <title>Chromosome Scale Genome Assembly and Transcriptome Profiling of Nannochloropsis gaditana in Nitrogen Depletion.</title>
        <authorList>
            <person name="Corteggiani Carpinelli E."/>
            <person name="Telatin A."/>
            <person name="Vitulo N."/>
            <person name="Forcato C."/>
            <person name="D'Angelo M."/>
            <person name="Schiavon R."/>
            <person name="Vezzi A."/>
            <person name="Giacometti G.M."/>
            <person name="Morosinotto T."/>
            <person name="Valle G."/>
        </authorList>
    </citation>
    <scope>NUCLEOTIDE SEQUENCE [LARGE SCALE GENOMIC DNA]</scope>
    <source>
        <strain evidence="2 3">B-31</strain>
    </source>
</reference>
<gene>
    <name evidence="2" type="ORF">Naga_100006g61</name>
</gene>
<dbReference type="GO" id="GO:0006357">
    <property type="term" value="P:regulation of transcription by RNA polymerase II"/>
    <property type="evidence" value="ECO:0007669"/>
    <property type="project" value="TreeGrafter"/>
</dbReference>
<dbReference type="AlphaFoldDB" id="W7TTU3"/>
<feature type="region of interest" description="Disordered" evidence="1">
    <location>
        <begin position="843"/>
        <end position="914"/>
    </location>
</feature>
<accession>W7TTU3</accession>
<dbReference type="GO" id="GO:0000124">
    <property type="term" value="C:SAGA complex"/>
    <property type="evidence" value="ECO:0007669"/>
    <property type="project" value="InterPro"/>
</dbReference>
<feature type="region of interest" description="Disordered" evidence="1">
    <location>
        <begin position="738"/>
        <end position="830"/>
    </location>
</feature>
<dbReference type="PANTHER" id="PTHR13526:SF8">
    <property type="entry name" value="TRANSCRIPTION FACTOR SPT20 HOMOLOG"/>
    <property type="match status" value="1"/>
</dbReference>
<feature type="region of interest" description="Disordered" evidence="1">
    <location>
        <begin position="447"/>
        <end position="488"/>
    </location>
</feature>
<feature type="compositionally biased region" description="Polar residues" evidence="1">
    <location>
        <begin position="764"/>
        <end position="775"/>
    </location>
</feature>
<dbReference type="Proteomes" id="UP000019335">
    <property type="component" value="Chromosome 2"/>
</dbReference>
<keyword evidence="3" id="KW-1185">Reference proteome</keyword>
<evidence type="ECO:0000313" key="3">
    <source>
        <dbReference type="Proteomes" id="UP000019335"/>
    </source>
</evidence>
<feature type="region of interest" description="Disordered" evidence="1">
    <location>
        <begin position="372"/>
        <end position="413"/>
    </location>
</feature>
<organism evidence="2 3">
    <name type="scientific">Nannochloropsis gaditana</name>
    <dbReference type="NCBI Taxonomy" id="72520"/>
    <lineage>
        <taxon>Eukaryota</taxon>
        <taxon>Sar</taxon>
        <taxon>Stramenopiles</taxon>
        <taxon>Ochrophyta</taxon>
        <taxon>Eustigmatophyceae</taxon>
        <taxon>Eustigmatales</taxon>
        <taxon>Monodopsidaceae</taxon>
        <taxon>Nannochloropsis</taxon>
    </lineage>
</organism>
<feature type="region of interest" description="Disordered" evidence="1">
    <location>
        <begin position="939"/>
        <end position="985"/>
    </location>
</feature>
<comment type="caution">
    <text evidence="2">The sequence shown here is derived from an EMBL/GenBank/DDBJ whole genome shotgun (WGS) entry which is preliminary data.</text>
</comment>
<feature type="compositionally biased region" description="Polar residues" evidence="1">
    <location>
        <begin position="949"/>
        <end position="963"/>
    </location>
</feature>
<feature type="compositionally biased region" description="Low complexity" evidence="1">
    <location>
        <begin position="108"/>
        <end position="127"/>
    </location>
</feature>
<protein>
    <recommendedName>
        <fullName evidence="4">NYN domain-containing protein</fullName>
    </recommendedName>
</protein>
<dbReference type="EMBL" id="AZIL01000126">
    <property type="protein sequence ID" value="EWM29557.1"/>
    <property type="molecule type" value="Genomic_DNA"/>
</dbReference>
<name>W7TTU3_9STRA</name>
<dbReference type="GO" id="GO:0003712">
    <property type="term" value="F:transcription coregulator activity"/>
    <property type="evidence" value="ECO:0007669"/>
    <property type="project" value="InterPro"/>
</dbReference>
<sequence>MCSSQRAAPTGSGEGGDKSSSLHQHNHNHLTPTIGATPHGFGVEEDVDAADLPSGPADIRENELKERKSSETTLSDKSSGTTNDDTKERVGQSSKSVDAGIGEDVVAGSGSSSCSDSSRSSSSSSSGDTECPVPTGAAGALPHDLHLRPSHRSRAKLVIDGAYLEASLTAAGNGLGSQVDLLALLSLLEDRLEVSFEKKVLYQGTPGGQPNNFHRLIALVDGAHVAVHLQPLKSRTVTLDLGGGCKEDREILLDKGVDLALALEILEPLESERANASPTLSSSSLASAATSTSFSQPVLVVLTGDEDMCPVMERAERVGYSVVVCGGRKSLSEKLHPFVRKGAGQAIWLEDLLDHASALGSGACLNGHAPRGVSTSARHANAEASPATSVAPRTPLMVGEPAGTVGQGGGSSSIGSISGAGGYSHADGGLLNRGLRTASPAGPLLFKQQQQQQQQHQPQYDQVQQIQQQHAVSLQHHHRGGENASGTLVSPQVASAAAAAAAAATGLGGYQSLHPSIAASLALNGRNLPPSASASIGMGQNSSIGLGLNPKQKLYRCPQGRFCDKLDEPGHLRALRHPCPKGSICAVALSVCNPGALGASGVSDADRREHMLTFVHICPKGTACPRNDIEHCTHFDHPYRRTKARCPEGGMCPFIARGVGASNSSAREHSRLYRHPCPRGSTCPLLAGKQPSEKKRYHLMDYTHPCHVGCKYSVDKEWAWQHFSDFDHEEDLQLKHPQPLHSHQTRGGGLDTRTSTTADDEGSAASSQVLLSGWNSPGGTGVEGQAEGPLGGSLFSADFFQPFPPKASERAAAGPREGVEGAKNGPGLANLDQIADVLQQVTTGRMEQSAHPNRYHRPQHGHGYQRGQAHHARAHPHQAQQLQHYQQHHHHHPQYHQQPQRGYQPSPGILAPLRDPLAYQPHHLDQQHPHAYLQLQSVPGSRMAGSGGENEQSIAGGVVSSSGRMAHASASRPTQAMQSSWQPGA</sequence>
<proteinExistence type="predicted"/>
<evidence type="ECO:0000256" key="1">
    <source>
        <dbReference type="SAM" id="MobiDB-lite"/>
    </source>
</evidence>
<feature type="compositionally biased region" description="Polar residues" evidence="1">
    <location>
        <begin position="71"/>
        <end position="83"/>
    </location>
</feature>
<feature type="compositionally biased region" description="Polar residues" evidence="1">
    <location>
        <begin position="971"/>
        <end position="985"/>
    </location>
</feature>
<evidence type="ECO:0000313" key="2">
    <source>
        <dbReference type="EMBL" id="EWM29557.1"/>
    </source>
</evidence>
<feature type="region of interest" description="Disordered" evidence="1">
    <location>
        <begin position="1"/>
        <end position="146"/>
    </location>
</feature>
<evidence type="ECO:0008006" key="4">
    <source>
        <dbReference type="Google" id="ProtNLM"/>
    </source>
</evidence>
<feature type="compositionally biased region" description="Basic and acidic residues" evidence="1">
    <location>
        <begin position="58"/>
        <end position="70"/>
    </location>
</feature>
<dbReference type="OrthoDB" id="10335933at2759"/>
<feature type="compositionally biased region" description="Low complexity" evidence="1">
    <location>
        <begin position="448"/>
        <end position="469"/>
    </location>
</feature>